<dbReference type="GO" id="GO:0016020">
    <property type="term" value="C:membrane"/>
    <property type="evidence" value="ECO:0007669"/>
    <property type="project" value="UniProtKB-SubCell"/>
</dbReference>
<dbReference type="InterPro" id="IPR020846">
    <property type="entry name" value="MFS_dom"/>
</dbReference>
<dbReference type="AlphaFoldDB" id="A0A6P8HNU4"/>
<dbReference type="PROSITE" id="PS50850">
    <property type="entry name" value="MFS"/>
    <property type="match status" value="1"/>
</dbReference>
<keyword evidence="4 5" id="KW-0472">Membrane</keyword>
<evidence type="ECO:0000256" key="5">
    <source>
        <dbReference type="SAM" id="Phobius"/>
    </source>
</evidence>
<dbReference type="OrthoDB" id="5296287at2759"/>
<proteinExistence type="predicted"/>
<dbReference type="RefSeq" id="XP_031557353.1">
    <property type="nucleotide sequence ID" value="XM_031701493.1"/>
</dbReference>
<evidence type="ECO:0000313" key="10">
    <source>
        <dbReference type="RefSeq" id="XP_031557353.1"/>
    </source>
</evidence>
<dbReference type="RefSeq" id="XP_031557351.1">
    <property type="nucleotide sequence ID" value="XM_031701491.1"/>
</dbReference>
<feature type="transmembrane region" description="Helical" evidence="5">
    <location>
        <begin position="367"/>
        <end position="386"/>
    </location>
</feature>
<keyword evidence="2 5" id="KW-0812">Transmembrane</keyword>
<dbReference type="RefSeq" id="XP_031557352.1">
    <property type="nucleotide sequence ID" value="XM_031701492.1"/>
</dbReference>
<feature type="transmembrane region" description="Helical" evidence="5">
    <location>
        <begin position="163"/>
        <end position="184"/>
    </location>
</feature>
<name>A0A6P8HNU4_ACTTE</name>
<evidence type="ECO:0000313" key="7">
    <source>
        <dbReference type="Proteomes" id="UP000515163"/>
    </source>
</evidence>
<evidence type="ECO:0000256" key="1">
    <source>
        <dbReference type="ARBA" id="ARBA00004141"/>
    </source>
</evidence>
<keyword evidence="3 5" id="KW-1133">Transmembrane helix</keyword>
<dbReference type="KEGG" id="aten:116293986"/>
<feature type="transmembrane region" description="Helical" evidence="5">
    <location>
        <begin position="338"/>
        <end position="360"/>
    </location>
</feature>
<gene>
    <name evidence="8 9 10" type="primary">LOC116293986</name>
</gene>
<dbReference type="Gene3D" id="1.20.1250.20">
    <property type="entry name" value="MFS general substrate transporter like domains"/>
    <property type="match status" value="1"/>
</dbReference>
<dbReference type="GO" id="GO:0022857">
    <property type="term" value="F:transmembrane transporter activity"/>
    <property type="evidence" value="ECO:0007669"/>
    <property type="project" value="InterPro"/>
</dbReference>
<organism evidence="7 8">
    <name type="scientific">Actinia tenebrosa</name>
    <name type="common">Australian red waratah sea anemone</name>
    <dbReference type="NCBI Taxonomy" id="6105"/>
    <lineage>
        <taxon>Eukaryota</taxon>
        <taxon>Metazoa</taxon>
        <taxon>Cnidaria</taxon>
        <taxon>Anthozoa</taxon>
        <taxon>Hexacorallia</taxon>
        <taxon>Actiniaria</taxon>
        <taxon>Actiniidae</taxon>
        <taxon>Actinia</taxon>
    </lineage>
</organism>
<evidence type="ECO:0000256" key="2">
    <source>
        <dbReference type="ARBA" id="ARBA00022692"/>
    </source>
</evidence>
<feature type="transmembrane region" description="Helical" evidence="5">
    <location>
        <begin position="220"/>
        <end position="238"/>
    </location>
</feature>
<comment type="subcellular location">
    <subcellularLocation>
        <location evidence="1">Membrane</location>
        <topology evidence="1">Multi-pass membrane protein</topology>
    </subcellularLocation>
</comment>
<protein>
    <submittedName>
        <fullName evidence="8 9">Solute carrier family 22 member 15-like</fullName>
    </submittedName>
</protein>
<dbReference type="PANTHER" id="PTHR24064">
    <property type="entry name" value="SOLUTE CARRIER FAMILY 22 MEMBER"/>
    <property type="match status" value="1"/>
</dbReference>
<dbReference type="InterPro" id="IPR005828">
    <property type="entry name" value="MFS_sugar_transport-like"/>
</dbReference>
<feature type="transmembrane region" description="Helical" evidence="5">
    <location>
        <begin position="454"/>
        <end position="478"/>
    </location>
</feature>
<dbReference type="InterPro" id="IPR036259">
    <property type="entry name" value="MFS_trans_sf"/>
</dbReference>
<feature type="transmembrane region" description="Helical" evidence="5">
    <location>
        <begin position="309"/>
        <end position="332"/>
    </location>
</feature>
<evidence type="ECO:0000313" key="9">
    <source>
        <dbReference type="RefSeq" id="XP_031557352.1"/>
    </source>
</evidence>
<feature type="transmembrane region" description="Helical" evidence="5">
    <location>
        <begin position="135"/>
        <end position="157"/>
    </location>
</feature>
<feature type="transmembrane region" description="Helical" evidence="5">
    <location>
        <begin position="30"/>
        <end position="52"/>
    </location>
</feature>
<evidence type="ECO:0000259" key="6">
    <source>
        <dbReference type="PROSITE" id="PS50850"/>
    </source>
</evidence>
<feature type="transmembrane region" description="Helical" evidence="5">
    <location>
        <begin position="191"/>
        <end position="214"/>
    </location>
</feature>
<evidence type="ECO:0000256" key="3">
    <source>
        <dbReference type="ARBA" id="ARBA00022989"/>
    </source>
</evidence>
<dbReference type="SUPFAM" id="SSF103473">
    <property type="entry name" value="MFS general substrate transporter"/>
    <property type="match status" value="1"/>
</dbReference>
<keyword evidence="7" id="KW-1185">Reference proteome</keyword>
<dbReference type="Proteomes" id="UP000515163">
    <property type="component" value="Unplaced"/>
</dbReference>
<accession>A0A6P8HNU4</accession>
<feature type="domain" description="Major facilitator superfamily (MFS) profile" evidence="6">
    <location>
        <begin position="39"/>
        <end position="483"/>
    </location>
</feature>
<evidence type="ECO:0000313" key="8">
    <source>
        <dbReference type="RefSeq" id="XP_031557351.1"/>
    </source>
</evidence>
<dbReference type="Pfam" id="PF00083">
    <property type="entry name" value="Sugar_tr"/>
    <property type="match status" value="1"/>
</dbReference>
<evidence type="ECO:0000256" key="4">
    <source>
        <dbReference type="ARBA" id="ARBA00023136"/>
    </source>
</evidence>
<feature type="transmembrane region" description="Helical" evidence="5">
    <location>
        <begin position="101"/>
        <end position="123"/>
    </location>
</feature>
<dbReference type="GeneID" id="116293986"/>
<sequence length="538" mass="60676">MEKEQEKKRYIEFDAVFDIVNTFGFYQNKLYWFVSCLKLPMVVQFGFLVFALGTPSFRCTSSTIANITCPIKKCCENCTSYAFKDSFTSIVKEWNLICDRAYIAAAIQSSYFVGMLVGSAIGGHLSDSFGRKNCIFINCFVMVSVSLGSAFADSYILSCVLRFAVGFSQISLMVSQYTFLIELVGPKKRTLAANATEFVWTIGALFFVMIVYLLPKWRHTVIAGNLVGFVFPLFYRVFPESPRWLVANGHLDEAHAVLMKYGSKTKQPIDEVKLMTLLKNIREEQLTRPQHAKKYHILDMFKTPRLRRWSLIVCFNWFVISLVYFALMLFVSQLTGNIFINVLIMELVGIPSKFISWIVVLKFGRRLPFFTFNVLAGIMLFSFTFVPKKYAMVTTVLAILGKSFMDVNFDNVFLITSELYPTVIRNIAIGTGSMTARCGAILAPYFVMMTQFPGISITFPMCIFGGLAIVAAIAALFLPETLFANMHQSIEETEEVVLHYSIPCCGKPTGHMVKEPHAEKEDLTAKNSDDIVEAVATV</sequence>
<reference evidence="8 9" key="1">
    <citation type="submission" date="2025-04" db="UniProtKB">
        <authorList>
            <consortium name="RefSeq"/>
        </authorList>
    </citation>
    <scope>IDENTIFICATION</scope>
    <source>
        <tissue evidence="8 9">Tentacle</tissue>
    </source>
</reference>